<keyword evidence="2 8" id="KW-0489">Methyltransferase</keyword>
<dbReference type="Gene3D" id="1.10.8.100">
    <property type="entry name" value="Ribosomal RNA adenine dimethylase-like, domain 2"/>
    <property type="match status" value="1"/>
</dbReference>
<dbReference type="RefSeq" id="WP_150960240.1">
    <property type="nucleotide sequence ID" value="NZ_JBHTIU010000075.1"/>
</dbReference>
<feature type="binding site" evidence="8">
    <location>
        <position position="26"/>
    </location>
    <ligand>
        <name>S-adenosyl-L-methionine</name>
        <dbReference type="ChEBI" id="CHEBI:59789"/>
    </ligand>
</feature>
<evidence type="ECO:0000256" key="2">
    <source>
        <dbReference type="ARBA" id="ARBA00022603"/>
    </source>
</evidence>
<comment type="caution">
    <text evidence="10">The sequence shown here is derived from an EMBL/GenBank/DDBJ whole genome shotgun (WGS) entry which is preliminary data.</text>
</comment>
<dbReference type="Gene3D" id="3.40.50.150">
    <property type="entry name" value="Vaccinia Virus protein VP39"/>
    <property type="match status" value="1"/>
</dbReference>
<dbReference type="InterPro" id="IPR023165">
    <property type="entry name" value="rRNA_Ade_diMease-like_C"/>
</dbReference>
<feature type="binding site" evidence="8">
    <location>
        <position position="51"/>
    </location>
    <ligand>
        <name>S-adenosyl-L-methionine</name>
        <dbReference type="ChEBI" id="CHEBI:59789"/>
    </ligand>
</feature>
<protein>
    <recommendedName>
        <fullName evidence="1">rRNA adenine N-6-methyltransferase</fullName>
    </recommendedName>
    <alternativeName>
        <fullName evidence="7">Erythromycin resistance protein</fullName>
    </alternativeName>
    <alternativeName>
        <fullName evidence="6">Macrolide-lincosamide-streptogramin B resistance protein</fullName>
    </alternativeName>
</protein>
<dbReference type="InterPro" id="IPR029063">
    <property type="entry name" value="SAM-dependent_MTases_sf"/>
</dbReference>
<evidence type="ECO:0000313" key="11">
    <source>
        <dbReference type="Proteomes" id="UP001597120"/>
    </source>
</evidence>
<feature type="domain" description="Ribosomal RNA adenine methylase transferase N-terminal" evidence="9">
    <location>
        <begin position="31"/>
        <end position="196"/>
    </location>
</feature>
<sequence>MKRQNKRHRKVRKCVEGPNFSGQHLLHNKRIIAEMIEIAEVRETDTIFEIGAGKGVLTLPLAEKAEKVLAVENDPGFIEVLRDKSRKHANITIIPRDIRETALPREAYSVVANIPYSITTAILGKLLDTPSALLQKALLMVEKGAAKRFTSTPVVNARILTWRMWFELKLVREVPRHFFSPPPRVDSALLRIRRRKQPLVPHNQHLRFRAMADYGLKHPRLPISEALLGIFTPPQIKHLVKNIAADRNSPICSLNEEQWATVFMTMLRHVEPFRWPKGSWKRK</sequence>
<dbReference type="PANTHER" id="PTHR11727:SF7">
    <property type="entry name" value="DIMETHYLADENOSINE TRANSFERASE-RELATED"/>
    <property type="match status" value="1"/>
</dbReference>
<evidence type="ECO:0000313" key="10">
    <source>
        <dbReference type="EMBL" id="MFD0871250.1"/>
    </source>
</evidence>
<evidence type="ECO:0000256" key="3">
    <source>
        <dbReference type="ARBA" id="ARBA00022679"/>
    </source>
</evidence>
<dbReference type="PROSITE" id="PS01131">
    <property type="entry name" value="RRNA_A_DIMETH"/>
    <property type="match status" value="1"/>
</dbReference>
<dbReference type="NCBIfam" id="NF000499">
    <property type="entry name" value="Erm23S_rRNA_broad"/>
    <property type="match status" value="1"/>
</dbReference>
<keyword evidence="4 8" id="KW-0949">S-adenosyl-L-methionine</keyword>
<feature type="binding site" evidence="8">
    <location>
        <position position="113"/>
    </location>
    <ligand>
        <name>S-adenosyl-L-methionine</name>
        <dbReference type="ChEBI" id="CHEBI:59789"/>
    </ligand>
</feature>
<evidence type="ECO:0000259" key="9">
    <source>
        <dbReference type="SMART" id="SM00650"/>
    </source>
</evidence>
<evidence type="ECO:0000256" key="1">
    <source>
        <dbReference type="ARBA" id="ARBA00016505"/>
    </source>
</evidence>
<keyword evidence="5 8" id="KW-0694">RNA-binding</keyword>
<feature type="binding site" evidence="8">
    <location>
        <position position="24"/>
    </location>
    <ligand>
        <name>S-adenosyl-L-methionine</name>
        <dbReference type="ChEBI" id="CHEBI:59789"/>
    </ligand>
</feature>
<keyword evidence="3 8" id="KW-0808">Transferase</keyword>
<organism evidence="10 11">
    <name type="scientific">Paenibacillus residui</name>
    <dbReference type="NCBI Taxonomy" id="629724"/>
    <lineage>
        <taxon>Bacteria</taxon>
        <taxon>Bacillati</taxon>
        <taxon>Bacillota</taxon>
        <taxon>Bacilli</taxon>
        <taxon>Bacillales</taxon>
        <taxon>Paenibacillaceae</taxon>
        <taxon>Paenibacillus</taxon>
    </lineage>
</organism>
<dbReference type="CDD" id="cd02440">
    <property type="entry name" value="AdoMet_MTases"/>
    <property type="match status" value="1"/>
</dbReference>
<gene>
    <name evidence="10" type="primary">erm</name>
    <name evidence="10" type="ORF">ACFQ03_19075</name>
</gene>
<dbReference type="InterPro" id="IPR001737">
    <property type="entry name" value="KsgA/Erm"/>
</dbReference>
<proteinExistence type="inferred from homology"/>
<evidence type="ECO:0000256" key="4">
    <source>
        <dbReference type="ARBA" id="ARBA00022691"/>
    </source>
</evidence>
<keyword evidence="11" id="KW-1185">Reference proteome</keyword>
<evidence type="ECO:0000256" key="8">
    <source>
        <dbReference type="PROSITE-ProRule" id="PRU01026"/>
    </source>
</evidence>
<evidence type="ECO:0000256" key="7">
    <source>
        <dbReference type="ARBA" id="ARBA00030809"/>
    </source>
</evidence>
<dbReference type="PANTHER" id="PTHR11727">
    <property type="entry name" value="DIMETHYLADENOSINE TRANSFERASE"/>
    <property type="match status" value="1"/>
</dbReference>
<feature type="binding site" evidence="8">
    <location>
        <position position="72"/>
    </location>
    <ligand>
        <name>S-adenosyl-L-methionine</name>
        <dbReference type="ChEBI" id="CHEBI:59789"/>
    </ligand>
</feature>
<name>A0ABW3DGP4_9BACL</name>
<feature type="binding site" evidence="8">
    <location>
        <position position="97"/>
    </location>
    <ligand>
        <name>S-adenosyl-L-methionine</name>
        <dbReference type="ChEBI" id="CHEBI:59789"/>
    </ligand>
</feature>
<accession>A0ABW3DGP4</accession>
<dbReference type="Proteomes" id="UP001597120">
    <property type="component" value="Unassembled WGS sequence"/>
</dbReference>
<dbReference type="GO" id="GO:0008168">
    <property type="term" value="F:methyltransferase activity"/>
    <property type="evidence" value="ECO:0007669"/>
    <property type="project" value="UniProtKB-KW"/>
</dbReference>
<dbReference type="SMART" id="SM00650">
    <property type="entry name" value="rADc"/>
    <property type="match status" value="1"/>
</dbReference>
<dbReference type="GO" id="GO:0032259">
    <property type="term" value="P:methylation"/>
    <property type="evidence" value="ECO:0007669"/>
    <property type="project" value="UniProtKB-KW"/>
</dbReference>
<dbReference type="InterPro" id="IPR020596">
    <property type="entry name" value="rRNA_Ade_Mease_Trfase_CS"/>
</dbReference>
<reference evidence="11" key="1">
    <citation type="journal article" date="2019" name="Int. J. Syst. Evol. Microbiol.">
        <title>The Global Catalogue of Microorganisms (GCM) 10K type strain sequencing project: providing services to taxonomists for standard genome sequencing and annotation.</title>
        <authorList>
            <consortium name="The Broad Institute Genomics Platform"/>
            <consortium name="The Broad Institute Genome Sequencing Center for Infectious Disease"/>
            <person name="Wu L."/>
            <person name="Ma J."/>
        </authorList>
    </citation>
    <scope>NUCLEOTIDE SEQUENCE [LARGE SCALE GENOMIC DNA]</scope>
    <source>
        <strain evidence="11">CCUG 57263</strain>
    </source>
</reference>
<dbReference type="EMBL" id="JBHTIU010000075">
    <property type="protein sequence ID" value="MFD0871250.1"/>
    <property type="molecule type" value="Genomic_DNA"/>
</dbReference>
<comment type="similarity">
    <text evidence="8">Belongs to the class I-like SAM-binding methyltransferase superfamily. rRNA adenine N(6)-methyltransferase family.</text>
</comment>
<dbReference type="PROSITE" id="PS51689">
    <property type="entry name" value="SAM_RNA_A_N6_MT"/>
    <property type="match status" value="1"/>
</dbReference>
<dbReference type="SUPFAM" id="SSF53335">
    <property type="entry name" value="S-adenosyl-L-methionine-dependent methyltransferases"/>
    <property type="match status" value="1"/>
</dbReference>
<evidence type="ECO:0000256" key="6">
    <source>
        <dbReference type="ARBA" id="ARBA00029941"/>
    </source>
</evidence>
<evidence type="ECO:0000256" key="5">
    <source>
        <dbReference type="ARBA" id="ARBA00022884"/>
    </source>
</evidence>
<dbReference type="InterPro" id="IPR020598">
    <property type="entry name" value="rRNA_Ade_methylase_Trfase_N"/>
</dbReference>
<dbReference type="Pfam" id="PF00398">
    <property type="entry name" value="RrnaAD"/>
    <property type="match status" value="1"/>
</dbReference>